<dbReference type="InterPro" id="IPR029063">
    <property type="entry name" value="SAM-dependent_MTases_sf"/>
</dbReference>
<dbReference type="SUPFAM" id="SSF53335">
    <property type="entry name" value="S-adenosyl-L-methionine-dependent methyltransferases"/>
    <property type="match status" value="1"/>
</dbReference>
<comment type="similarity">
    <text evidence="1">Belongs to the methyltransferase superfamily. LaeA methyltransferase family.</text>
</comment>
<sequence>MSAAAEVEVDDYENESGYGDEFSVVTASIDSYILRYEQKHGRTYHSYHQGSYNYPNDEQEQDRLDLVHHAFRLVLQDRLFLAPINLHSSDLRVLDIGTGTGLWAIEFADENPQATVVGVDLSPIQPGWVPPNVQFYVDDVEEDWDEPKHYDYIHCRYMAGAIADWPALVRRLYDHLNPGGWVEFQETINTLYSDDGTLEPNNALVGLMDNLKKVHDKIGRTLDPAPEFKNWVWEAGFHNITEQRFKFPVGPWPKDRRLKEIGACLSMNFTSGVDAFTAKPFRDHLGWSQKEVEVLKAEVRKAAKRREVHAMFHLVVVTAQKPGS</sequence>
<dbReference type="OrthoDB" id="2013972at2759"/>
<name>A0A0M9EQ86_FUSLA</name>
<dbReference type="GO" id="GO:0008168">
    <property type="term" value="F:methyltransferase activity"/>
    <property type="evidence" value="ECO:0007669"/>
    <property type="project" value="TreeGrafter"/>
</dbReference>
<organism evidence="2 3">
    <name type="scientific">Fusarium langsethiae</name>
    <dbReference type="NCBI Taxonomy" id="179993"/>
    <lineage>
        <taxon>Eukaryota</taxon>
        <taxon>Fungi</taxon>
        <taxon>Dikarya</taxon>
        <taxon>Ascomycota</taxon>
        <taxon>Pezizomycotina</taxon>
        <taxon>Sordariomycetes</taxon>
        <taxon>Hypocreomycetidae</taxon>
        <taxon>Hypocreales</taxon>
        <taxon>Nectriaceae</taxon>
        <taxon>Fusarium</taxon>
    </lineage>
</organism>
<comment type="caution">
    <text evidence="2">The sequence shown here is derived from an EMBL/GenBank/DDBJ whole genome shotgun (WGS) entry which is preliminary data.</text>
</comment>
<keyword evidence="3" id="KW-1185">Reference proteome</keyword>
<dbReference type="PANTHER" id="PTHR43591:SF10">
    <property type="entry name" value="ABC TRANSMEMBRANE TYPE-1 DOMAIN-CONTAINING PROTEIN-RELATED"/>
    <property type="match status" value="1"/>
</dbReference>
<dbReference type="AlphaFoldDB" id="A0A0M9EQ86"/>
<evidence type="ECO:0000313" key="3">
    <source>
        <dbReference type="Proteomes" id="UP000037904"/>
    </source>
</evidence>
<dbReference type="EMBL" id="JXCE01000423">
    <property type="protein sequence ID" value="KPA37390.1"/>
    <property type="molecule type" value="Genomic_DNA"/>
</dbReference>
<reference evidence="2 3" key="1">
    <citation type="submission" date="2015-04" db="EMBL/GenBank/DDBJ databases">
        <title>The draft genome sequence of Fusarium langsethiae, a T-2/HT-2 mycotoxin producer.</title>
        <authorList>
            <person name="Lysoe E."/>
            <person name="Divon H.H."/>
            <person name="Terzi V."/>
            <person name="Orru L."/>
            <person name="Lamontanara A."/>
            <person name="Kolseth A.-K."/>
            <person name="Frandsen R.J."/>
            <person name="Nielsen K."/>
            <person name="Thrane U."/>
        </authorList>
    </citation>
    <scope>NUCLEOTIDE SEQUENCE [LARGE SCALE GENOMIC DNA]</scope>
    <source>
        <strain evidence="2 3">Fl201059</strain>
    </source>
</reference>
<protein>
    <submittedName>
        <fullName evidence="2">Mrna 3-end-processing protein yth1</fullName>
    </submittedName>
</protein>
<dbReference type="Proteomes" id="UP000037904">
    <property type="component" value="Unassembled WGS sequence"/>
</dbReference>
<dbReference type="CDD" id="cd02440">
    <property type="entry name" value="AdoMet_MTases"/>
    <property type="match status" value="1"/>
</dbReference>
<evidence type="ECO:0000256" key="1">
    <source>
        <dbReference type="ARBA" id="ARBA00038158"/>
    </source>
</evidence>
<evidence type="ECO:0000313" key="2">
    <source>
        <dbReference type="EMBL" id="KPA37390.1"/>
    </source>
</evidence>
<accession>A0A0M9EQ86</accession>
<dbReference type="Pfam" id="PF13489">
    <property type="entry name" value="Methyltransf_23"/>
    <property type="match status" value="1"/>
</dbReference>
<proteinExistence type="inferred from homology"/>
<gene>
    <name evidence="2" type="ORF">FLAG1_09797</name>
</gene>
<dbReference type="Gene3D" id="3.40.50.150">
    <property type="entry name" value="Vaccinia Virus protein VP39"/>
    <property type="match status" value="1"/>
</dbReference>
<dbReference type="PANTHER" id="PTHR43591">
    <property type="entry name" value="METHYLTRANSFERASE"/>
    <property type="match status" value="1"/>
</dbReference>